<evidence type="ECO:0000256" key="3">
    <source>
        <dbReference type="ARBA" id="ARBA00022692"/>
    </source>
</evidence>
<dbReference type="PANTHER" id="PTHR11706:SF104">
    <property type="entry name" value="METAL TRANSPORTER NRAMP2"/>
    <property type="match status" value="1"/>
</dbReference>
<protein>
    <submittedName>
        <fullName evidence="8">Uncharacterized protein</fullName>
    </submittedName>
</protein>
<dbReference type="InterPro" id="IPR001046">
    <property type="entry name" value="NRAMP_fam"/>
</dbReference>
<dbReference type="AlphaFoldDB" id="A0AAD9XIL1"/>
<dbReference type="EMBL" id="JANJYI010000002">
    <property type="protein sequence ID" value="KAK2660180.1"/>
    <property type="molecule type" value="Genomic_DNA"/>
</dbReference>
<feature type="region of interest" description="Disordered" evidence="6">
    <location>
        <begin position="1"/>
        <end position="29"/>
    </location>
</feature>
<dbReference type="PRINTS" id="PR00447">
    <property type="entry name" value="NATRESASSCMP"/>
</dbReference>
<feature type="transmembrane region" description="Helical" evidence="7">
    <location>
        <begin position="409"/>
        <end position="426"/>
    </location>
</feature>
<evidence type="ECO:0000313" key="9">
    <source>
        <dbReference type="Proteomes" id="UP001280121"/>
    </source>
</evidence>
<evidence type="ECO:0000313" key="8">
    <source>
        <dbReference type="EMBL" id="KAK2660180.1"/>
    </source>
</evidence>
<dbReference type="NCBIfam" id="NF037982">
    <property type="entry name" value="Nramp_1"/>
    <property type="match status" value="1"/>
</dbReference>
<feature type="transmembrane region" description="Helical" evidence="7">
    <location>
        <begin position="447"/>
        <end position="468"/>
    </location>
</feature>
<evidence type="ECO:0000256" key="2">
    <source>
        <dbReference type="ARBA" id="ARBA00009965"/>
    </source>
</evidence>
<proteinExistence type="inferred from homology"/>
<feature type="transmembrane region" description="Helical" evidence="7">
    <location>
        <begin position="94"/>
        <end position="116"/>
    </location>
</feature>
<dbReference type="Proteomes" id="UP001280121">
    <property type="component" value="Unassembled WGS sequence"/>
</dbReference>
<feature type="transmembrane region" description="Helical" evidence="7">
    <location>
        <begin position="136"/>
        <end position="163"/>
    </location>
</feature>
<feature type="transmembrane region" description="Helical" evidence="7">
    <location>
        <begin position="288"/>
        <end position="309"/>
    </location>
</feature>
<accession>A0AAD9XIL1</accession>
<feature type="compositionally biased region" description="Basic and acidic residues" evidence="6">
    <location>
        <begin position="1"/>
        <end position="18"/>
    </location>
</feature>
<keyword evidence="3 7" id="KW-0812">Transmembrane</keyword>
<feature type="transmembrane region" description="Helical" evidence="7">
    <location>
        <begin position="330"/>
        <end position="348"/>
    </location>
</feature>
<sequence>MNSAEPREDNVSKDDEANRLLPSSSDDEEAAFDARDKILVGDLDSSDVDSVPPFSWKKLWLFTGPGFLMSIAFLDPGNLEGDLQSGAIAGYSLLWLLMWATIMGLLIQLLSARIGVATGKHLAELCREEYPNWARLVLWFMAEVALIGADIQEVIGSAIAIQILSNGVLPLWAGVVITASDCFIFLFLENYGVRKLEAVFAVLISTMAISFSWMFGDTQPSGKELLLGILVPRLSSKTIRQAVGVVGCVIMPHNVFLHSALVQSRNIDLSKKGRVQEALNYYSIESSVALLISFMINLFVTTIFAKGFYGTEQANRIGLVNAGQYLQDKYGGGFLPILYIWGIGLLAAGQSSTITGTYAGQFIMGGFLNLRLKKWLRALITRSCAIVPTIIVALVFNETEASLDILNEWLNVLQSIQIPFALIPLLTLVSKEQVMGVFRVGPIVERLAWTVAALVIVINGYLLLDFFVSEVSGLLFGFLVCTGTAAYVAFIVYLIARGDALPSTWFSIELSKSFAYSGN</sequence>
<evidence type="ECO:0000256" key="6">
    <source>
        <dbReference type="SAM" id="MobiDB-lite"/>
    </source>
</evidence>
<feature type="transmembrane region" description="Helical" evidence="7">
    <location>
        <begin position="379"/>
        <end position="397"/>
    </location>
</feature>
<keyword evidence="4 7" id="KW-1133">Transmembrane helix</keyword>
<dbReference type="GO" id="GO:0015086">
    <property type="term" value="F:cadmium ion transmembrane transporter activity"/>
    <property type="evidence" value="ECO:0007669"/>
    <property type="project" value="TreeGrafter"/>
</dbReference>
<evidence type="ECO:0000256" key="1">
    <source>
        <dbReference type="ARBA" id="ARBA00004141"/>
    </source>
</evidence>
<dbReference type="GO" id="GO:0005802">
    <property type="term" value="C:trans-Golgi network"/>
    <property type="evidence" value="ECO:0007669"/>
    <property type="project" value="TreeGrafter"/>
</dbReference>
<evidence type="ECO:0000256" key="4">
    <source>
        <dbReference type="ARBA" id="ARBA00022989"/>
    </source>
</evidence>
<dbReference type="NCBIfam" id="TIGR01197">
    <property type="entry name" value="nramp"/>
    <property type="match status" value="1"/>
</dbReference>
<name>A0AAD9XIL1_9ROSI</name>
<organism evidence="8 9">
    <name type="scientific">Dipteronia dyeriana</name>
    <dbReference type="NCBI Taxonomy" id="168575"/>
    <lineage>
        <taxon>Eukaryota</taxon>
        <taxon>Viridiplantae</taxon>
        <taxon>Streptophyta</taxon>
        <taxon>Embryophyta</taxon>
        <taxon>Tracheophyta</taxon>
        <taxon>Spermatophyta</taxon>
        <taxon>Magnoliopsida</taxon>
        <taxon>eudicotyledons</taxon>
        <taxon>Gunneridae</taxon>
        <taxon>Pentapetalae</taxon>
        <taxon>rosids</taxon>
        <taxon>malvids</taxon>
        <taxon>Sapindales</taxon>
        <taxon>Sapindaceae</taxon>
        <taxon>Hippocastanoideae</taxon>
        <taxon>Acereae</taxon>
        <taxon>Dipteronia</taxon>
    </lineage>
</organism>
<evidence type="ECO:0000256" key="7">
    <source>
        <dbReference type="SAM" id="Phobius"/>
    </source>
</evidence>
<feature type="transmembrane region" description="Helical" evidence="7">
    <location>
        <begin position="474"/>
        <end position="496"/>
    </location>
</feature>
<evidence type="ECO:0000256" key="5">
    <source>
        <dbReference type="ARBA" id="ARBA00023136"/>
    </source>
</evidence>
<keyword evidence="5 7" id="KW-0472">Membrane</keyword>
<feature type="transmembrane region" description="Helical" evidence="7">
    <location>
        <begin position="199"/>
        <end position="216"/>
    </location>
</feature>
<dbReference type="GO" id="GO:0034755">
    <property type="term" value="P:iron ion transmembrane transport"/>
    <property type="evidence" value="ECO:0007669"/>
    <property type="project" value="TreeGrafter"/>
</dbReference>
<reference evidence="8" key="1">
    <citation type="journal article" date="2023" name="Plant J.">
        <title>Genome sequences and population genomics provide insights into the demographic history, inbreeding, and mutation load of two 'living fossil' tree species of Dipteronia.</title>
        <authorList>
            <person name="Feng Y."/>
            <person name="Comes H.P."/>
            <person name="Chen J."/>
            <person name="Zhu S."/>
            <person name="Lu R."/>
            <person name="Zhang X."/>
            <person name="Li P."/>
            <person name="Qiu J."/>
            <person name="Olsen K.M."/>
            <person name="Qiu Y."/>
        </authorList>
    </citation>
    <scope>NUCLEOTIDE SEQUENCE</scope>
    <source>
        <strain evidence="8">KIB01</strain>
    </source>
</reference>
<gene>
    <name evidence="8" type="ORF">Ddye_006713</name>
</gene>
<dbReference type="Pfam" id="PF01566">
    <property type="entry name" value="Nramp"/>
    <property type="match status" value="1"/>
</dbReference>
<dbReference type="PANTHER" id="PTHR11706">
    <property type="entry name" value="SOLUTE CARRIER PROTEIN FAMILY 11 MEMBER"/>
    <property type="match status" value="1"/>
</dbReference>
<comment type="caution">
    <text evidence="8">The sequence shown here is derived from an EMBL/GenBank/DDBJ whole genome shotgun (WGS) entry which is preliminary data.</text>
</comment>
<dbReference type="GO" id="GO:0005384">
    <property type="term" value="F:manganese ion transmembrane transporter activity"/>
    <property type="evidence" value="ECO:0007669"/>
    <property type="project" value="TreeGrafter"/>
</dbReference>
<comment type="subcellular location">
    <subcellularLocation>
        <location evidence="1">Membrane</location>
        <topology evidence="1">Multi-pass membrane protein</topology>
    </subcellularLocation>
</comment>
<dbReference type="HAMAP" id="MF_00221">
    <property type="entry name" value="NRAMP"/>
    <property type="match status" value="1"/>
</dbReference>
<feature type="transmembrane region" description="Helical" evidence="7">
    <location>
        <begin position="169"/>
        <end position="187"/>
    </location>
</feature>
<comment type="similarity">
    <text evidence="2">Belongs to the NRAMP (TC 2.A.55) family.</text>
</comment>
<dbReference type="GO" id="GO:0016020">
    <property type="term" value="C:membrane"/>
    <property type="evidence" value="ECO:0007669"/>
    <property type="project" value="UniProtKB-SubCell"/>
</dbReference>
<keyword evidence="9" id="KW-1185">Reference proteome</keyword>